<evidence type="ECO:0000313" key="1">
    <source>
        <dbReference type="EMBL" id="KAI0036418.1"/>
    </source>
</evidence>
<accession>A0ACB8QX81</accession>
<protein>
    <submittedName>
        <fullName evidence="1">Cryptococcal mannosyltransferase 1-domain-containing protein</fullName>
    </submittedName>
</protein>
<keyword evidence="1" id="KW-0808">Transferase</keyword>
<sequence>MSFMIFTISAASYLYMTPSALAAYASYYFYPPPPILDPTIAPIQRRAFRMGGSRPVCPMYGWHAERYADLRNTTNVFLAVNFYNNEDILPTFFQELPVLVRHLGPERVFVSVYENGSQDSTPEMLALLDDLLAALRVPHQVVYSAEGDISRKERGHRIEVLANVRNRVLAPLYSGAAAVHVPGGSFDDLLFMNDIAFCAADMLELLHEKRAHGANQVCALDWVGAYIYDNWVLRTMRGTMFYMTKINVIPWLHRKHPYLFRTGQRYALLDSDADKARLARALPLQVFSCWDGATAFDAAPFAAPGGIRFRMARADRDDAGQTRTITDLASESFLSSVDMWKAGRGRIMVVPKASVAYDYKTYRLHRKDYVEPPPYAHAAFVWQDTPPAQVAMLDYGNWTQPIHWAPWDEQ</sequence>
<comment type="caution">
    <text evidence="1">The sequence shown here is derived from an EMBL/GenBank/DDBJ whole genome shotgun (WGS) entry which is preliminary data.</text>
</comment>
<organism evidence="1 2">
    <name type="scientific">Vararia minispora EC-137</name>
    <dbReference type="NCBI Taxonomy" id="1314806"/>
    <lineage>
        <taxon>Eukaryota</taxon>
        <taxon>Fungi</taxon>
        <taxon>Dikarya</taxon>
        <taxon>Basidiomycota</taxon>
        <taxon>Agaricomycotina</taxon>
        <taxon>Agaricomycetes</taxon>
        <taxon>Russulales</taxon>
        <taxon>Lachnocladiaceae</taxon>
        <taxon>Vararia</taxon>
    </lineage>
</organism>
<dbReference type="Proteomes" id="UP000814128">
    <property type="component" value="Unassembled WGS sequence"/>
</dbReference>
<name>A0ACB8QX81_9AGAM</name>
<keyword evidence="1" id="KW-0328">Glycosyltransferase</keyword>
<reference evidence="1" key="1">
    <citation type="submission" date="2021-02" db="EMBL/GenBank/DDBJ databases">
        <authorList>
            <consortium name="DOE Joint Genome Institute"/>
            <person name="Ahrendt S."/>
            <person name="Looney B.P."/>
            <person name="Miyauchi S."/>
            <person name="Morin E."/>
            <person name="Drula E."/>
            <person name="Courty P.E."/>
            <person name="Chicoki N."/>
            <person name="Fauchery L."/>
            <person name="Kohler A."/>
            <person name="Kuo A."/>
            <person name="Labutti K."/>
            <person name="Pangilinan J."/>
            <person name="Lipzen A."/>
            <person name="Riley R."/>
            <person name="Andreopoulos W."/>
            <person name="He G."/>
            <person name="Johnson J."/>
            <person name="Barry K.W."/>
            <person name="Grigoriev I.V."/>
            <person name="Nagy L."/>
            <person name="Hibbett D."/>
            <person name="Henrissat B."/>
            <person name="Matheny P.B."/>
            <person name="Labbe J."/>
            <person name="Martin F."/>
        </authorList>
    </citation>
    <scope>NUCLEOTIDE SEQUENCE</scope>
    <source>
        <strain evidence="1">EC-137</strain>
    </source>
</reference>
<keyword evidence="2" id="KW-1185">Reference proteome</keyword>
<evidence type="ECO:0000313" key="2">
    <source>
        <dbReference type="Proteomes" id="UP000814128"/>
    </source>
</evidence>
<reference evidence="1" key="2">
    <citation type="journal article" date="2022" name="New Phytol.">
        <title>Evolutionary transition to the ectomycorrhizal habit in the genomes of a hyperdiverse lineage of mushroom-forming fungi.</title>
        <authorList>
            <person name="Looney B."/>
            <person name="Miyauchi S."/>
            <person name="Morin E."/>
            <person name="Drula E."/>
            <person name="Courty P.E."/>
            <person name="Kohler A."/>
            <person name="Kuo A."/>
            <person name="LaButti K."/>
            <person name="Pangilinan J."/>
            <person name="Lipzen A."/>
            <person name="Riley R."/>
            <person name="Andreopoulos W."/>
            <person name="He G."/>
            <person name="Johnson J."/>
            <person name="Nolan M."/>
            <person name="Tritt A."/>
            <person name="Barry K.W."/>
            <person name="Grigoriev I.V."/>
            <person name="Nagy L.G."/>
            <person name="Hibbett D."/>
            <person name="Henrissat B."/>
            <person name="Matheny P.B."/>
            <person name="Labbe J."/>
            <person name="Martin F.M."/>
        </authorList>
    </citation>
    <scope>NUCLEOTIDE SEQUENCE</scope>
    <source>
        <strain evidence="1">EC-137</strain>
    </source>
</reference>
<dbReference type="EMBL" id="MU273471">
    <property type="protein sequence ID" value="KAI0036418.1"/>
    <property type="molecule type" value="Genomic_DNA"/>
</dbReference>
<gene>
    <name evidence="1" type="ORF">K488DRAFT_67592</name>
</gene>
<proteinExistence type="predicted"/>